<dbReference type="Proteomes" id="UP000256900">
    <property type="component" value="Unassembled WGS sequence"/>
</dbReference>
<accession>A0A3D9Z2L4</accession>
<dbReference type="Gene3D" id="3.40.50.10280">
    <property type="entry name" value="Methylene-tetrahydromethanopterin dehydrogenase, N-terminal domain"/>
    <property type="match status" value="1"/>
</dbReference>
<dbReference type="GO" id="GO:0016491">
    <property type="term" value="F:oxidoreductase activity"/>
    <property type="evidence" value="ECO:0007669"/>
    <property type="project" value="UniProtKB-KW"/>
</dbReference>
<evidence type="ECO:0000313" key="4">
    <source>
        <dbReference type="Proteomes" id="UP000256900"/>
    </source>
</evidence>
<organism evidence="3 4">
    <name type="scientific">Methylovirgula ligni</name>
    <dbReference type="NCBI Taxonomy" id="569860"/>
    <lineage>
        <taxon>Bacteria</taxon>
        <taxon>Pseudomonadati</taxon>
        <taxon>Pseudomonadota</taxon>
        <taxon>Alphaproteobacteria</taxon>
        <taxon>Hyphomicrobiales</taxon>
        <taxon>Beijerinckiaceae</taxon>
        <taxon>Methylovirgula</taxon>
    </lineage>
</organism>
<evidence type="ECO:0000256" key="1">
    <source>
        <dbReference type="ARBA" id="ARBA00023002"/>
    </source>
</evidence>
<dbReference type="InterPro" id="IPR036291">
    <property type="entry name" value="NAD(P)-bd_dom_sf"/>
</dbReference>
<name>A0A3D9Z2L4_9HYPH</name>
<protein>
    <submittedName>
        <fullName evidence="3">Methylenetetrahydromethanopterin dehydrogenase (NADP)</fullName>
    </submittedName>
</protein>
<dbReference type="EMBL" id="QUMO01000001">
    <property type="protein sequence ID" value="REF89341.1"/>
    <property type="molecule type" value="Genomic_DNA"/>
</dbReference>
<keyword evidence="1" id="KW-0560">Oxidoreductase</keyword>
<feature type="domain" description="Methylene-tetrahydromethanopterin dehydrogenase N-terminal" evidence="2">
    <location>
        <begin position="17"/>
        <end position="97"/>
    </location>
</feature>
<dbReference type="OrthoDB" id="7929761at2"/>
<dbReference type="SUPFAM" id="SSF53223">
    <property type="entry name" value="Aminoacid dehydrogenase-like, N-terminal domain"/>
    <property type="match status" value="1"/>
</dbReference>
<keyword evidence="4" id="KW-1185">Reference proteome</keyword>
<gene>
    <name evidence="3" type="ORF">DES32_0561</name>
</gene>
<dbReference type="SUPFAM" id="SSF51735">
    <property type="entry name" value="NAD(P)-binding Rossmann-fold domains"/>
    <property type="match status" value="1"/>
</dbReference>
<dbReference type="Pfam" id="PF09176">
    <property type="entry name" value="Mpt_N"/>
    <property type="match status" value="1"/>
</dbReference>
<dbReference type="AlphaFoldDB" id="A0A3D9Z2L4"/>
<dbReference type="RefSeq" id="WP_115835121.1">
    <property type="nucleotide sequence ID" value="NZ_CP025086.1"/>
</dbReference>
<evidence type="ECO:0000313" key="3">
    <source>
        <dbReference type="EMBL" id="REF89341.1"/>
    </source>
</evidence>
<reference evidence="3 4" key="1">
    <citation type="submission" date="2018-08" db="EMBL/GenBank/DDBJ databases">
        <title>Genomic Encyclopedia of Type Strains, Phase IV (KMG-IV): sequencing the most valuable type-strain genomes for metagenomic binning, comparative biology and taxonomic classification.</title>
        <authorList>
            <person name="Goeker M."/>
        </authorList>
    </citation>
    <scope>NUCLEOTIDE SEQUENCE [LARGE SCALE GENOMIC DNA]</scope>
    <source>
        <strain evidence="3 4">BW863</strain>
    </source>
</reference>
<dbReference type="InterPro" id="IPR037089">
    <property type="entry name" value="Methyl-teptahyd_DH_N_sf"/>
</dbReference>
<proteinExistence type="predicted"/>
<sequence length="295" mass="31556">MAKLILHMLSPLKHMSPFDVNMALDAGYDSVTPYTNVTLEEIEPLVQDAMFSRSPRDAVRTGIFIGGKDAIQALDMVERAKKTLLKPFEISIFADPAGSFTTAAAMVACVEKVLKEKKQRSLSGTKIVVYGATGVVGFSSSVIAALEGAHVTLAGYNGPERVEKATHEIRKRFGVETYFADASDHEKVLDLLVNSEVALCAGKAGVQILSAEDISKAKNLLVSADVNAVPPLGIEGVGLHDDGKELPGGSCGIGALAIGNVKYQTEFRLFKKMATSDTPLAIDFRDAFKLARELV</sequence>
<evidence type="ECO:0000259" key="2">
    <source>
        <dbReference type="Pfam" id="PF09176"/>
    </source>
</evidence>
<dbReference type="InterPro" id="IPR015259">
    <property type="entry name" value="Methyl-teptahyd_DH_N"/>
</dbReference>
<dbReference type="InterPro" id="IPR046346">
    <property type="entry name" value="Aminoacid_DH-like_N_sf"/>
</dbReference>
<comment type="caution">
    <text evidence="3">The sequence shown here is derived from an EMBL/GenBank/DDBJ whole genome shotgun (WGS) entry which is preliminary data.</text>
</comment>
<dbReference type="Gene3D" id="3.40.50.720">
    <property type="entry name" value="NAD(P)-binding Rossmann-like Domain"/>
    <property type="match status" value="1"/>
</dbReference>